<gene>
    <name evidence="3" type="ORF">OE88DRAFT_1038367</name>
</gene>
<protein>
    <recommendedName>
        <fullName evidence="2">Mixed lineage kinase domain-containing protein</fullName>
    </recommendedName>
</protein>
<feature type="compositionally biased region" description="Basic and acidic residues" evidence="1">
    <location>
        <begin position="23"/>
        <end position="32"/>
    </location>
</feature>
<accession>A0A5C3MXH0</accession>
<dbReference type="InterPro" id="IPR036537">
    <property type="entry name" value="Adaptor_Cbl_N_dom_sf"/>
</dbReference>
<dbReference type="GO" id="GO:0007166">
    <property type="term" value="P:cell surface receptor signaling pathway"/>
    <property type="evidence" value="ECO:0007669"/>
    <property type="project" value="InterPro"/>
</dbReference>
<name>A0A5C3MXH0_9AGAM</name>
<dbReference type="Proteomes" id="UP000305948">
    <property type="component" value="Unassembled WGS sequence"/>
</dbReference>
<dbReference type="InterPro" id="IPR054000">
    <property type="entry name" value="MLKL_N"/>
</dbReference>
<feature type="domain" description="Mixed lineage kinase" evidence="2">
    <location>
        <begin position="63"/>
        <end position="157"/>
    </location>
</feature>
<dbReference type="EMBL" id="ML213532">
    <property type="protein sequence ID" value="TFK46161.1"/>
    <property type="molecule type" value="Genomic_DNA"/>
</dbReference>
<feature type="region of interest" description="Disordered" evidence="1">
    <location>
        <begin position="1"/>
        <end position="32"/>
    </location>
</feature>
<evidence type="ECO:0000313" key="3">
    <source>
        <dbReference type="EMBL" id="TFK46161.1"/>
    </source>
</evidence>
<dbReference type="AlphaFoldDB" id="A0A5C3MXH0"/>
<evidence type="ECO:0000259" key="2">
    <source>
        <dbReference type="Pfam" id="PF22215"/>
    </source>
</evidence>
<dbReference type="Pfam" id="PF22215">
    <property type="entry name" value="MLKL_N"/>
    <property type="match status" value="1"/>
</dbReference>
<dbReference type="InterPro" id="IPR059179">
    <property type="entry name" value="MLKL-like_MCAfunc"/>
</dbReference>
<proteinExistence type="predicted"/>
<evidence type="ECO:0000313" key="4">
    <source>
        <dbReference type="Proteomes" id="UP000305948"/>
    </source>
</evidence>
<evidence type="ECO:0000256" key="1">
    <source>
        <dbReference type="SAM" id="MobiDB-lite"/>
    </source>
</evidence>
<keyword evidence="4" id="KW-1185">Reference proteome</keyword>
<organism evidence="3 4">
    <name type="scientific">Heliocybe sulcata</name>
    <dbReference type="NCBI Taxonomy" id="5364"/>
    <lineage>
        <taxon>Eukaryota</taxon>
        <taxon>Fungi</taxon>
        <taxon>Dikarya</taxon>
        <taxon>Basidiomycota</taxon>
        <taxon>Agaricomycotina</taxon>
        <taxon>Agaricomycetes</taxon>
        <taxon>Gloeophyllales</taxon>
        <taxon>Gloeophyllaceae</taxon>
        <taxon>Heliocybe</taxon>
    </lineage>
</organism>
<dbReference type="Gene3D" id="1.20.930.20">
    <property type="entry name" value="Adaptor protein Cbl, N-terminal domain"/>
    <property type="match status" value="1"/>
</dbReference>
<dbReference type="CDD" id="cd21037">
    <property type="entry name" value="MLKL_NTD"/>
    <property type="match status" value="1"/>
</dbReference>
<dbReference type="OrthoDB" id="2998514at2759"/>
<reference evidence="3 4" key="1">
    <citation type="journal article" date="2019" name="Nat. Ecol. Evol.">
        <title>Megaphylogeny resolves global patterns of mushroom evolution.</title>
        <authorList>
            <person name="Varga T."/>
            <person name="Krizsan K."/>
            <person name="Foldi C."/>
            <person name="Dima B."/>
            <person name="Sanchez-Garcia M."/>
            <person name="Sanchez-Ramirez S."/>
            <person name="Szollosi G.J."/>
            <person name="Szarkandi J.G."/>
            <person name="Papp V."/>
            <person name="Albert L."/>
            <person name="Andreopoulos W."/>
            <person name="Angelini C."/>
            <person name="Antonin V."/>
            <person name="Barry K.W."/>
            <person name="Bougher N.L."/>
            <person name="Buchanan P."/>
            <person name="Buyck B."/>
            <person name="Bense V."/>
            <person name="Catcheside P."/>
            <person name="Chovatia M."/>
            <person name="Cooper J."/>
            <person name="Damon W."/>
            <person name="Desjardin D."/>
            <person name="Finy P."/>
            <person name="Geml J."/>
            <person name="Haridas S."/>
            <person name="Hughes K."/>
            <person name="Justo A."/>
            <person name="Karasinski D."/>
            <person name="Kautmanova I."/>
            <person name="Kiss B."/>
            <person name="Kocsube S."/>
            <person name="Kotiranta H."/>
            <person name="LaButti K.M."/>
            <person name="Lechner B.E."/>
            <person name="Liimatainen K."/>
            <person name="Lipzen A."/>
            <person name="Lukacs Z."/>
            <person name="Mihaltcheva S."/>
            <person name="Morgado L.N."/>
            <person name="Niskanen T."/>
            <person name="Noordeloos M.E."/>
            <person name="Ohm R.A."/>
            <person name="Ortiz-Santana B."/>
            <person name="Ovrebo C."/>
            <person name="Racz N."/>
            <person name="Riley R."/>
            <person name="Savchenko A."/>
            <person name="Shiryaev A."/>
            <person name="Soop K."/>
            <person name="Spirin V."/>
            <person name="Szebenyi C."/>
            <person name="Tomsovsky M."/>
            <person name="Tulloss R.E."/>
            <person name="Uehling J."/>
            <person name="Grigoriev I.V."/>
            <person name="Vagvolgyi C."/>
            <person name="Papp T."/>
            <person name="Martin F.M."/>
            <person name="Miettinen O."/>
            <person name="Hibbett D.S."/>
            <person name="Nagy L.G."/>
        </authorList>
    </citation>
    <scope>NUCLEOTIDE SEQUENCE [LARGE SCALE GENOMIC DNA]</scope>
    <source>
        <strain evidence="3 4">OMC1185</strain>
    </source>
</reference>
<sequence length="192" mass="22440">MRPPPLRWHTMPSWLRRRKKKGRPPDEDRQERRVPLESFQVAAAVVGPFLDGSVIAMPILKPVSEAVQQIVTICQAMQTNKEDATGLAKEICDRLQLLTGVLERTPPQNVNTHLEDDLARFTEVLMSIRTRMEKLCARGRVRRFMKHKSDQKVIEDCRRDSKTAFDNFMSASLTFVRRNSRFWIRYKVSYRI</sequence>